<dbReference type="EMBL" id="SMAG01000003">
    <property type="protein sequence ID" value="TCS94646.1"/>
    <property type="molecule type" value="Genomic_DNA"/>
</dbReference>
<evidence type="ECO:0000256" key="1">
    <source>
        <dbReference type="ARBA" id="ARBA00022679"/>
    </source>
</evidence>
<dbReference type="EC" id="2.3.1.-" evidence="3"/>
<dbReference type="RefSeq" id="WP_131924038.1">
    <property type="nucleotide sequence ID" value="NZ_SMAG01000003.1"/>
</dbReference>
<dbReference type="PROSITE" id="PS51186">
    <property type="entry name" value="GNAT"/>
    <property type="match status" value="1"/>
</dbReference>
<dbReference type="GO" id="GO:0016747">
    <property type="term" value="F:acyltransferase activity, transferring groups other than amino-acyl groups"/>
    <property type="evidence" value="ECO:0007669"/>
    <property type="project" value="UniProtKB-UniRule"/>
</dbReference>
<dbReference type="Pfam" id="PF00583">
    <property type="entry name" value="Acetyltransf_1"/>
    <property type="match status" value="1"/>
</dbReference>
<dbReference type="PIRSF" id="PIRSF037732">
    <property type="entry name" value="YlbP_prd"/>
    <property type="match status" value="1"/>
</dbReference>
<dbReference type="SUPFAM" id="SSF55729">
    <property type="entry name" value="Acyl-CoA N-acyltransferases (Nat)"/>
    <property type="match status" value="1"/>
</dbReference>
<accession>A0A4R3LAV8</accession>
<name>A0A4R3LAV8_9BACL</name>
<sequence>MTPYKVEQLKINYKTLEEFQKFREYGLPELSMLEDLQANIIENDNRSPFYGIYQDGHLAARISLYHIDAKYDRYFEPAQDYYEIWKLEVLPQYRQQGMGSALISYTKNLSLPVKTNARHRSDPFWLKMGFQPVHYNPVRDRGESPFVWLPSGVSLKD</sequence>
<dbReference type="CDD" id="cd04301">
    <property type="entry name" value="NAT_SF"/>
    <property type="match status" value="1"/>
</dbReference>
<dbReference type="HAMAP" id="MF_00824">
    <property type="entry name" value="Acetyltransf_YlbP"/>
    <property type="match status" value="1"/>
</dbReference>
<keyword evidence="6" id="KW-1185">Reference proteome</keyword>
<comment type="caution">
    <text evidence="5">The sequence shown here is derived from an EMBL/GenBank/DDBJ whole genome shotgun (WGS) entry which is preliminary data.</text>
</comment>
<dbReference type="InterPro" id="IPR016181">
    <property type="entry name" value="Acyl_CoA_acyltransferase"/>
</dbReference>
<dbReference type="AlphaFoldDB" id="A0A4R3LAV8"/>
<proteinExistence type="inferred from homology"/>
<keyword evidence="1 3" id="KW-0808">Transferase</keyword>
<protein>
    <recommendedName>
        <fullName evidence="3">Uncharacterized N-acetyltransferase EDD58_10358</fullName>
        <ecNumber evidence="3">2.3.1.-</ecNumber>
    </recommendedName>
</protein>
<evidence type="ECO:0000256" key="2">
    <source>
        <dbReference type="ARBA" id="ARBA00023315"/>
    </source>
</evidence>
<reference evidence="5 6" key="1">
    <citation type="submission" date="2019-03" db="EMBL/GenBank/DDBJ databases">
        <title>Genomic Encyclopedia of Type Strains, Phase IV (KMG-IV): sequencing the most valuable type-strain genomes for metagenomic binning, comparative biology and taxonomic classification.</title>
        <authorList>
            <person name="Goeker M."/>
        </authorList>
    </citation>
    <scope>NUCLEOTIDE SEQUENCE [LARGE SCALE GENOMIC DNA]</scope>
    <source>
        <strain evidence="5 6">DSM 45707</strain>
    </source>
</reference>
<organism evidence="5 6">
    <name type="scientific">Hazenella coriacea</name>
    <dbReference type="NCBI Taxonomy" id="1179467"/>
    <lineage>
        <taxon>Bacteria</taxon>
        <taxon>Bacillati</taxon>
        <taxon>Bacillota</taxon>
        <taxon>Bacilli</taxon>
        <taxon>Bacillales</taxon>
        <taxon>Thermoactinomycetaceae</taxon>
        <taxon>Hazenella</taxon>
    </lineage>
</organism>
<dbReference type="InterPro" id="IPR017274">
    <property type="entry name" value="YlbP"/>
</dbReference>
<dbReference type="OrthoDB" id="2242710at2"/>
<evidence type="ECO:0000313" key="6">
    <source>
        <dbReference type="Proteomes" id="UP000294937"/>
    </source>
</evidence>
<keyword evidence="2 3" id="KW-0012">Acyltransferase</keyword>
<dbReference type="InterPro" id="IPR000182">
    <property type="entry name" value="GNAT_dom"/>
</dbReference>
<gene>
    <name evidence="5" type="ORF">EDD58_10358</name>
</gene>
<evidence type="ECO:0000313" key="5">
    <source>
        <dbReference type="EMBL" id="TCS94646.1"/>
    </source>
</evidence>
<evidence type="ECO:0000256" key="3">
    <source>
        <dbReference type="HAMAP-Rule" id="MF_00824"/>
    </source>
</evidence>
<dbReference type="Proteomes" id="UP000294937">
    <property type="component" value="Unassembled WGS sequence"/>
</dbReference>
<dbReference type="NCBIfam" id="NF010241">
    <property type="entry name" value="PRK13688.1"/>
    <property type="match status" value="1"/>
</dbReference>
<feature type="domain" description="N-acetyltransferase" evidence="4">
    <location>
        <begin position="4"/>
        <end position="150"/>
    </location>
</feature>
<evidence type="ECO:0000259" key="4">
    <source>
        <dbReference type="PROSITE" id="PS51186"/>
    </source>
</evidence>
<dbReference type="Gene3D" id="3.40.630.30">
    <property type="match status" value="1"/>
</dbReference>